<organism evidence="3 4">
    <name type="scientific">Monodelphis domestica</name>
    <name type="common">Gray short-tailed opossum</name>
    <dbReference type="NCBI Taxonomy" id="13616"/>
    <lineage>
        <taxon>Eukaryota</taxon>
        <taxon>Metazoa</taxon>
        <taxon>Chordata</taxon>
        <taxon>Craniata</taxon>
        <taxon>Vertebrata</taxon>
        <taxon>Euteleostomi</taxon>
        <taxon>Mammalia</taxon>
        <taxon>Metatheria</taxon>
        <taxon>Didelphimorphia</taxon>
        <taxon>Didelphidae</taxon>
        <taxon>Monodelphis</taxon>
    </lineage>
</organism>
<reference evidence="3 4" key="1">
    <citation type="journal article" date="2007" name="Nature">
        <title>Genome of the marsupial Monodelphis domestica reveals innovation in non-coding sequences.</title>
        <authorList>
            <person name="Mikkelsen T.S."/>
            <person name="Wakefield M.J."/>
            <person name="Aken B."/>
            <person name="Amemiya C.T."/>
            <person name="Chang J.L."/>
            <person name="Duke S."/>
            <person name="Garber M."/>
            <person name="Gentles A.J."/>
            <person name="Goodstadt L."/>
            <person name="Heger A."/>
            <person name="Jurka J."/>
            <person name="Kamal M."/>
            <person name="Mauceli E."/>
            <person name="Searle S.M."/>
            <person name="Sharpe T."/>
            <person name="Baker M.L."/>
            <person name="Batzer M.A."/>
            <person name="Benos P.V."/>
            <person name="Belov K."/>
            <person name="Clamp M."/>
            <person name="Cook A."/>
            <person name="Cuff J."/>
            <person name="Das R."/>
            <person name="Davidow L."/>
            <person name="Deakin J.E."/>
            <person name="Fazzari M.J."/>
            <person name="Glass J.L."/>
            <person name="Grabherr M."/>
            <person name="Greally J.M."/>
            <person name="Gu W."/>
            <person name="Hore T.A."/>
            <person name="Huttley G.A."/>
            <person name="Kleber M."/>
            <person name="Jirtle R.L."/>
            <person name="Koina E."/>
            <person name="Lee J.T."/>
            <person name="Mahony S."/>
            <person name="Marra M.A."/>
            <person name="Miller R.D."/>
            <person name="Nicholls R.D."/>
            <person name="Oda M."/>
            <person name="Papenfuss A.T."/>
            <person name="Parra Z.E."/>
            <person name="Pollock D.D."/>
            <person name="Ray D.A."/>
            <person name="Schein J.E."/>
            <person name="Speed T.P."/>
            <person name="Thompson K."/>
            <person name="VandeBerg J.L."/>
            <person name="Wade C.M."/>
            <person name="Walker J.A."/>
            <person name="Waters P.D."/>
            <person name="Webber C."/>
            <person name="Weidman J.R."/>
            <person name="Xie X."/>
            <person name="Zody M.C."/>
            <person name="Baldwin J."/>
            <person name="Abdouelleil A."/>
            <person name="Abdulkadir J."/>
            <person name="Abebe A."/>
            <person name="Abera B."/>
            <person name="Abreu J."/>
            <person name="Acer S.C."/>
            <person name="Aftuck L."/>
            <person name="Alexander A."/>
            <person name="An P."/>
            <person name="Anderson E."/>
            <person name="Anderson S."/>
            <person name="Arachi H."/>
            <person name="Azer M."/>
            <person name="Bachantsang P."/>
            <person name="Barry A."/>
            <person name="Bayul T."/>
            <person name="Berlin A."/>
            <person name="Bessette D."/>
            <person name="Bloom T."/>
            <person name="Bloom T."/>
            <person name="Boguslavskiy L."/>
            <person name="Bonnet C."/>
            <person name="Boukhgalter B."/>
            <person name="Bourzgui I."/>
            <person name="Brown A."/>
            <person name="Cahill P."/>
            <person name="Channer S."/>
            <person name="Cheshatsang Y."/>
            <person name="Chuda L."/>
            <person name="Citroen M."/>
            <person name="Collymore A."/>
            <person name="Cooke P."/>
            <person name="Costello M."/>
            <person name="D'Aco K."/>
            <person name="Daza R."/>
            <person name="De Haan G."/>
            <person name="DeGray S."/>
            <person name="DeMaso C."/>
            <person name="Dhargay N."/>
            <person name="Dooley K."/>
            <person name="Dooley E."/>
            <person name="Doricent M."/>
            <person name="Dorje P."/>
            <person name="Dorjee K."/>
            <person name="Dupes A."/>
            <person name="Elong R."/>
            <person name="Falk J."/>
            <person name="Farina A."/>
            <person name="Faro S."/>
            <person name="Ferguson D."/>
            <person name="Fisher S."/>
            <person name="Foley C.D."/>
            <person name="Franke A."/>
            <person name="Friedrich D."/>
            <person name="Gadbois L."/>
            <person name="Gearin G."/>
            <person name="Gearin C.R."/>
            <person name="Giannoukos G."/>
            <person name="Goode T."/>
            <person name="Graham J."/>
            <person name="Grandbois E."/>
            <person name="Grewal S."/>
            <person name="Gyaltsen K."/>
            <person name="Hafez N."/>
            <person name="Hagos B."/>
            <person name="Hall J."/>
            <person name="Henson C."/>
            <person name="Hollinger A."/>
            <person name="Honan T."/>
            <person name="Huard M.D."/>
            <person name="Hughes L."/>
            <person name="Hurhula B."/>
            <person name="Husby M.E."/>
            <person name="Kamat A."/>
            <person name="Kanga B."/>
            <person name="Kashin S."/>
            <person name="Khazanovich D."/>
            <person name="Kisner P."/>
            <person name="Lance K."/>
            <person name="Lara M."/>
            <person name="Lee W."/>
            <person name="Lennon N."/>
            <person name="Letendre F."/>
            <person name="LeVine R."/>
            <person name="Lipovsky A."/>
            <person name="Liu X."/>
            <person name="Liu J."/>
            <person name="Liu S."/>
            <person name="Lokyitsang T."/>
            <person name="Lokyitsang Y."/>
            <person name="Lubonja R."/>
            <person name="Lui A."/>
            <person name="MacDonald P."/>
            <person name="Magnisalis V."/>
            <person name="Maru K."/>
            <person name="Matthews C."/>
            <person name="McCusker W."/>
            <person name="McDonough S."/>
            <person name="Mehta T."/>
            <person name="Meldrim J."/>
            <person name="Meneus L."/>
            <person name="Mihai O."/>
            <person name="Mihalev A."/>
            <person name="Mihova T."/>
            <person name="Mittelman R."/>
            <person name="Mlenga V."/>
            <person name="Montmayeur A."/>
            <person name="Mulrain L."/>
            <person name="Navidi A."/>
            <person name="Naylor J."/>
            <person name="Negash T."/>
            <person name="Nguyen T."/>
            <person name="Nguyen N."/>
            <person name="Nicol R."/>
            <person name="Norbu C."/>
            <person name="Norbu N."/>
            <person name="Novod N."/>
            <person name="O'Neill B."/>
            <person name="Osman S."/>
            <person name="Markiewicz E."/>
            <person name="Oyono O.L."/>
            <person name="Patti C."/>
            <person name="Phunkhang P."/>
            <person name="Pierre F."/>
            <person name="Priest M."/>
            <person name="Raghuraman S."/>
            <person name="Rege F."/>
            <person name="Reyes R."/>
            <person name="Rise C."/>
            <person name="Rogov P."/>
            <person name="Ross K."/>
            <person name="Ryan E."/>
            <person name="Settipalli S."/>
            <person name="Shea T."/>
            <person name="Sherpa N."/>
            <person name="Shi L."/>
            <person name="Shih D."/>
            <person name="Sparrow T."/>
            <person name="Spaulding J."/>
            <person name="Stalker J."/>
            <person name="Stange-Thomann N."/>
            <person name="Stavropoulos S."/>
            <person name="Stone C."/>
            <person name="Strader C."/>
            <person name="Tesfaye S."/>
            <person name="Thomson T."/>
            <person name="Thoulutsang Y."/>
            <person name="Thoulutsang D."/>
            <person name="Topham K."/>
            <person name="Topping I."/>
            <person name="Tsamla T."/>
            <person name="Vassiliev H."/>
            <person name="Vo A."/>
            <person name="Wangchuk T."/>
            <person name="Wangdi T."/>
            <person name="Weiand M."/>
            <person name="Wilkinson J."/>
            <person name="Wilson A."/>
            <person name="Yadav S."/>
            <person name="Young G."/>
            <person name="Yu Q."/>
            <person name="Zembek L."/>
            <person name="Zhong D."/>
            <person name="Zimmer A."/>
            <person name="Zwirko Z."/>
            <person name="Jaffe D.B."/>
            <person name="Alvarez P."/>
            <person name="Brockman W."/>
            <person name="Butler J."/>
            <person name="Chin C."/>
            <person name="Gnerre S."/>
            <person name="MacCallum I."/>
            <person name="Graves J.A."/>
            <person name="Ponting C.P."/>
            <person name="Breen M."/>
            <person name="Samollow P.B."/>
            <person name="Lander E.S."/>
            <person name="Lindblad-Toh K."/>
        </authorList>
    </citation>
    <scope>NUCLEOTIDE SEQUENCE [LARGE SCALE GENOMIC DNA]</scope>
</reference>
<feature type="compositionally biased region" description="Basic and acidic residues" evidence="1">
    <location>
        <begin position="104"/>
        <end position="118"/>
    </location>
</feature>
<protein>
    <submittedName>
        <fullName evidence="3">RAD51 associated protein 1</fullName>
    </submittedName>
</protein>
<dbReference type="eggNOG" id="ENOG502RXRS">
    <property type="taxonomic scope" value="Eukaryota"/>
</dbReference>
<evidence type="ECO:0000313" key="3">
    <source>
        <dbReference type="Ensembl" id="ENSMODP00000022813.3"/>
    </source>
</evidence>
<feature type="region of interest" description="Disordered" evidence="1">
    <location>
        <begin position="1"/>
        <end position="74"/>
    </location>
</feature>
<dbReference type="GO" id="GO:0036297">
    <property type="term" value="P:interstrand cross-link repair"/>
    <property type="evidence" value="ECO:0000318"/>
    <property type="project" value="GO_Central"/>
</dbReference>
<dbReference type="InterPro" id="IPR031419">
    <property type="entry name" value="RAD51_interact"/>
</dbReference>
<accession>F6PW70</accession>
<evidence type="ECO:0000259" key="2">
    <source>
        <dbReference type="Pfam" id="PF15696"/>
    </source>
</evidence>
<keyword evidence="4" id="KW-1185">Reference proteome</keyword>
<dbReference type="RefSeq" id="XP_007503820.1">
    <property type="nucleotide sequence ID" value="XM_007503758.3"/>
</dbReference>
<dbReference type="PANTHER" id="PTHR15361:SF4">
    <property type="entry name" value="RAD51-ASSOCIATED PROTEIN 1"/>
    <property type="match status" value="1"/>
</dbReference>
<feature type="compositionally biased region" description="Polar residues" evidence="1">
    <location>
        <begin position="119"/>
        <end position="129"/>
    </location>
</feature>
<dbReference type="CTD" id="10635"/>
<feature type="compositionally biased region" description="Basic and acidic residues" evidence="1">
    <location>
        <begin position="40"/>
        <end position="62"/>
    </location>
</feature>
<name>F6PW70_MONDO</name>
<dbReference type="Ensembl" id="ENSMODT00000023217.4">
    <property type="protein sequence ID" value="ENSMODP00000022813.3"/>
    <property type="gene ID" value="ENSMODG00000018276.4"/>
</dbReference>
<dbReference type="InParanoid" id="F6PW70"/>
<reference evidence="3" key="2">
    <citation type="submission" date="2025-08" db="UniProtKB">
        <authorList>
            <consortium name="Ensembl"/>
        </authorList>
    </citation>
    <scope>IDENTIFICATION</scope>
</reference>
<dbReference type="GeneID" id="100019490"/>
<sequence length="373" mass="41440">MPRPVRNKKPVNYSQSLDSDIEDDDDFVPWTTTSNKKSKISKETKQEKEEKSKTKNRHKEESPLQVKTPNKRMALDDKLYKRDLEVALALSVKEPSIATTEIQKSPDIEKCDSAESEKMSISSHRSNCSIDGVSFDLNKITEEGDSPADHRQRKAASKAMTQQKKLLRENSEEDNVTDSEPDLTSNLNKIIEEDDSHAGHRQRKAASKAMIQQRKLLRENSEGDNVTDSEPDFTASESNSNFSESEGDDEFTTRKNKTKENKKSAKIRAPVEKKKKASKTSHSLVPVVSDLAPVVSKPAPKETCPSSKLVRKPLQSLSPLTECKRPRWVPPASSGGSSNPLGGVSVRSPSHSLRLGLSRFARVKPLHPTASST</sequence>
<gene>
    <name evidence="3" type="primary">RAD51AP1</name>
</gene>
<dbReference type="PANTHER" id="PTHR15361">
    <property type="entry name" value="RAD51/NUKS-INTERACTING PROTEIN"/>
    <property type="match status" value="1"/>
</dbReference>
<dbReference type="GO" id="GO:0003697">
    <property type="term" value="F:single-stranded DNA binding"/>
    <property type="evidence" value="ECO:0000318"/>
    <property type="project" value="GO_Central"/>
</dbReference>
<proteinExistence type="predicted"/>
<dbReference type="Pfam" id="PF15696">
    <property type="entry name" value="RAD51_interact"/>
    <property type="match status" value="1"/>
</dbReference>
<evidence type="ECO:0000313" key="4">
    <source>
        <dbReference type="Proteomes" id="UP000002280"/>
    </source>
</evidence>
<dbReference type="OMA" id="WNPPAQV"/>
<dbReference type="AlphaFoldDB" id="F6PW70"/>
<feature type="region of interest" description="Disordered" evidence="1">
    <location>
        <begin position="101"/>
        <end position="284"/>
    </location>
</feature>
<feature type="domain" description="RAD51 interacting motif" evidence="2">
    <location>
        <begin position="332"/>
        <end position="370"/>
    </location>
</feature>
<evidence type="ECO:0000256" key="1">
    <source>
        <dbReference type="SAM" id="MobiDB-lite"/>
    </source>
</evidence>
<dbReference type="FunCoup" id="F6PW70">
    <property type="interactions" value="1265"/>
</dbReference>
<feature type="region of interest" description="Disordered" evidence="1">
    <location>
        <begin position="325"/>
        <end position="350"/>
    </location>
</feature>
<feature type="compositionally biased region" description="Acidic residues" evidence="1">
    <location>
        <begin position="171"/>
        <end position="181"/>
    </location>
</feature>
<dbReference type="STRING" id="13616.ENSMODP00000022813"/>
<dbReference type="GeneTree" id="ENSGT00940000153414"/>
<dbReference type="OrthoDB" id="6162659at2759"/>
<dbReference type="HOGENOM" id="CLU_067355_1_0_1"/>
<feature type="compositionally biased region" description="Basic and acidic residues" evidence="1">
    <location>
        <begin position="139"/>
        <end position="150"/>
    </location>
</feature>
<dbReference type="Bgee" id="ENSMODG00000018276">
    <property type="expression patterns" value="Expressed in hindlimb bud and 21 other cell types or tissues"/>
</dbReference>
<dbReference type="GO" id="GO:0000724">
    <property type="term" value="P:double-strand break repair via homologous recombination"/>
    <property type="evidence" value="ECO:0000318"/>
    <property type="project" value="GO_Central"/>
</dbReference>
<reference evidence="3" key="3">
    <citation type="submission" date="2025-09" db="UniProtKB">
        <authorList>
            <consortium name="Ensembl"/>
        </authorList>
    </citation>
    <scope>IDENTIFICATION</scope>
</reference>
<dbReference type="GO" id="GO:0003690">
    <property type="term" value="F:double-stranded DNA binding"/>
    <property type="evidence" value="ECO:0000318"/>
    <property type="project" value="GO_Central"/>
</dbReference>
<dbReference type="InterPro" id="IPR052003">
    <property type="entry name" value="HR_DNA-Binding_Protein"/>
</dbReference>
<dbReference type="Proteomes" id="UP000002280">
    <property type="component" value="Chromosome 8"/>
</dbReference>